<evidence type="ECO:0000256" key="2">
    <source>
        <dbReference type="SAM" id="Phobius"/>
    </source>
</evidence>
<organism evidence="3 4">
    <name type="scientific">Paenibacillus hunanensis</name>
    <dbReference type="NCBI Taxonomy" id="539262"/>
    <lineage>
        <taxon>Bacteria</taxon>
        <taxon>Bacillati</taxon>
        <taxon>Bacillota</taxon>
        <taxon>Bacilli</taxon>
        <taxon>Bacillales</taxon>
        <taxon>Paenibacillaceae</taxon>
        <taxon>Paenibacillus</taxon>
    </lineage>
</organism>
<keyword evidence="2" id="KW-0812">Transmembrane</keyword>
<dbReference type="RefSeq" id="WP_188775012.1">
    <property type="nucleotide sequence ID" value="NZ_BMMB01000003.1"/>
</dbReference>
<proteinExistence type="predicted"/>
<evidence type="ECO:0000313" key="4">
    <source>
        <dbReference type="Proteomes" id="UP001185028"/>
    </source>
</evidence>
<keyword evidence="4" id="KW-1185">Reference proteome</keyword>
<sequence>MTSEPRKRNKYNEIMERVQVTPEMHERIMGRIRTMDIPQQAPPAKPTLWTRYRKYMVTAASLIVVLAGVLAAQHGFAPGTSTSQQQSVTGTNAPEVSKQQVPESTKAPQSSDMISPYSSTVPNNRSMAVTGTMSYASLAELTQAVGYEVKQVNKLPFQSTQTQYSVIGKLAEIRYIGSSNDLTFRMQPGSGDISGDNGEYSNIRTVTENGASVTMKGYDKGFNLAIWEQNGYTYSIMLQQPINSEHLIEAVRSVK</sequence>
<evidence type="ECO:0000256" key="1">
    <source>
        <dbReference type="SAM" id="MobiDB-lite"/>
    </source>
</evidence>
<reference evidence="3 4" key="1">
    <citation type="submission" date="2023-07" db="EMBL/GenBank/DDBJ databases">
        <title>Genomic Encyclopedia of Type Strains, Phase IV (KMG-IV): sequencing the most valuable type-strain genomes for metagenomic binning, comparative biology and taxonomic classification.</title>
        <authorList>
            <person name="Goeker M."/>
        </authorList>
    </citation>
    <scope>NUCLEOTIDE SEQUENCE [LARGE SCALE GENOMIC DNA]</scope>
    <source>
        <strain evidence="3 4">DSM 22170</strain>
    </source>
</reference>
<feature type="transmembrane region" description="Helical" evidence="2">
    <location>
        <begin position="55"/>
        <end position="76"/>
    </location>
</feature>
<accession>A0ABU1J448</accession>
<evidence type="ECO:0008006" key="5">
    <source>
        <dbReference type="Google" id="ProtNLM"/>
    </source>
</evidence>
<dbReference type="Proteomes" id="UP001185028">
    <property type="component" value="Unassembled WGS sequence"/>
</dbReference>
<dbReference type="EMBL" id="JAVDQH010000023">
    <property type="protein sequence ID" value="MDR6246184.1"/>
    <property type="molecule type" value="Genomic_DNA"/>
</dbReference>
<feature type="compositionally biased region" description="Low complexity" evidence="1">
    <location>
        <begin position="80"/>
        <end position="89"/>
    </location>
</feature>
<protein>
    <recommendedName>
        <fullName evidence="5">DUF4367 domain-containing protein</fullName>
    </recommendedName>
</protein>
<feature type="region of interest" description="Disordered" evidence="1">
    <location>
        <begin position="78"/>
        <end position="119"/>
    </location>
</feature>
<feature type="compositionally biased region" description="Polar residues" evidence="1">
    <location>
        <begin position="90"/>
        <end position="119"/>
    </location>
</feature>
<name>A0ABU1J448_9BACL</name>
<keyword evidence="2" id="KW-1133">Transmembrane helix</keyword>
<keyword evidence="2" id="KW-0472">Membrane</keyword>
<evidence type="ECO:0000313" key="3">
    <source>
        <dbReference type="EMBL" id="MDR6246184.1"/>
    </source>
</evidence>
<gene>
    <name evidence="3" type="ORF">JOC58_004103</name>
</gene>
<comment type="caution">
    <text evidence="3">The sequence shown here is derived from an EMBL/GenBank/DDBJ whole genome shotgun (WGS) entry which is preliminary data.</text>
</comment>